<feature type="transmembrane region" description="Helical" evidence="1">
    <location>
        <begin position="184"/>
        <end position="200"/>
    </location>
</feature>
<evidence type="ECO:0000313" key="3">
    <source>
        <dbReference type="Proteomes" id="UP000001940"/>
    </source>
</evidence>
<dbReference type="AGR" id="WB:WBGene00010298"/>
<feature type="transmembrane region" description="Helical" evidence="1">
    <location>
        <begin position="221"/>
        <end position="239"/>
    </location>
</feature>
<feature type="transmembrane region" description="Helical" evidence="1">
    <location>
        <begin position="112"/>
        <end position="134"/>
    </location>
</feature>
<evidence type="ECO:0000256" key="1">
    <source>
        <dbReference type="SAM" id="Phobius"/>
    </source>
</evidence>
<proteinExistence type="predicted"/>
<gene>
    <name evidence="2" type="ORF">CELE_F59A1.12</name>
    <name evidence="2 4" type="ORF">F59A1.12</name>
</gene>
<dbReference type="PIR" id="T22960">
    <property type="entry name" value="T22960"/>
</dbReference>
<dbReference type="Proteomes" id="UP000001940">
    <property type="component" value="Chromosome V"/>
</dbReference>
<sequence>MSPTASNGDEDNRIKYTRPNDGLADCGEWIQYLNRVVSLTTCIILHIHIILRLLIANKIRQMNDYQKLIIVQSIINILACSFEMVLNEIQTSNINYVKIGHSWWHFTRFETIFYTISMVVTSNSTQDFLMLFNLHRLVLIKNGKLLRMYCMALPLMVIGMYGDISDSYSFVEKGQDVNLFYKYTQLPIIATVIIYCYVRLQRDFKTNQNMSETTKKLQKKLSTSILLQIILSGVVWFVLYFVPWVFNEFGDPEYYTNHIVMYIILSSLVTQWYSLISVFLITWSISGFFHNHTPTHSAVKVVQEALRNPPSPDLKAVEIGKSN</sequence>
<dbReference type="HOGENOM" id="CLU_872186_0_0_1"/>
<keyword evidence="1" id="KW-0472">Membrane</keyword>
<keyword evidence="1" id="KW-1133">Transmembrane helix</keyword>
<feature type="transmembrane region" description="Helical" evidence="1">
    <location>
        <begin position="259"/>
        <end position="283"/>
    </location>
</feature>
<dbReference type="EMBL" id="BX284605">
    <property type="protein sequence ID" value="CAB04529.3"/>
    <property type="molecule type" value="Genomic_DNA"/>
</dbReference>
<feature type="transmembrane region" description="Helical" evidence="1">
    <location>
        <begin position="68"/>
        <end position="86"/>
    </location>
</feature>
<dbReference type="STRING" id="6239.F59A1.12.1"/>
<dbReference type="SUPFAM" id="SSF81321">
    <property type="entry name" value="Family A G protein-coupled receptor-like"/>
    <property type="match status" value="1"/>
</dbReference>
<protein>
    <submittedName>
        <fullName evidence="2">G_PROTEIN_RECEP_F1_2 domain-containing protein</fullName>
    </submittedName>
</protein>
<name>Q9XUW4_CAEEL</name>
<dbReference type="FunCoup" id="Q9XUW4">
    <property type="interactions" value="1317"/>
</dbReference>
<feature type="transmembrane region" description="Helical" evidence="1">
    <location>
        <begin position="146"/>
        <end position="164"/>
    </location>
</feature>
<dbReference type="AlphaFoldDB" id="Q9XUW4"/>
<dbReference type="UCSC" id="F59A1.12">
    <property type="organism name" value="c. elegans"/>
</dbReference>
<keyword evidence="1" id="KW-0812">Transmembrane</keyword>
<reference evidence="2 3" key="1">
    <citation type="journal article" date="1998" name="Science">
        <title>Genome sequence of the nematode C. elegans: a platform for investigating biology.</title>
        <authorList>
            <consortium name="The C. elegans sequencing consortium"/>
            <person name="Sulson J.E."/>
            <person name="Waterston R."/>
        </authorList>
    </citation>
    <scope>NUCLEOTIDE SEQUENCE [LARGE SCALE GENOMIC DNA]</scope>
    <source>
        <strain evidence="2 3">Bristol N2</strain>
    </source>
</reference>
<evidence type="ECO:0000313" key="4">
    <source>
        <dbReference type="WormBase" id="F59A1.12"/>
    </source>
</evidence>
<keyword evidence="3" id="KW-1185">Reference proteome</keyword>
<dbReference type="WormBase" id="F59A1.12">
    <property type="protein sequence ID" value="CE52738"/>
    <property type="gene ID" value="WBGene00010298"/>
</dbReference>
<dbReference type="InParanoid" id="Q9XUW4"/>
<dbReference type="eggNOG" id="ENOG502TFVP">
    <property type="taxonomic scope" value="Eukaryota"/>
</dbReference>
<accession>Q9XUW4</accession>
<feature type="transmembrane region" description="Helical" evidence="1">
    <location>
        <begin position="36"/>
        <end position="56"/>
    </location>
</feature>
<organism evidence="2 3">
    <name type="scientific">Caenorhabditis elegans</name>
    <dbReference type="NCBI Taxonomy" id="6239"/>
    <lineage>
        <taxon>Eukaryota</taxon>
        <taxon>Metazoa</taxon>
        <taxon>Ecdysozoa</taxon>
        <taxon>Nematoda</taxon>
        <taxon>Chromadorea</taxon>
        <taxon>Rhabditida</taxon>
        <taxon>Rhabditina</taxon>
        <taxon>Rhabditomorpha</taxon>
        <taxon>Rhabditoidea</taxon>
        <taxon>Rhabditidae</taxon>
        <taxon>Peloderinae</taxon>
        <taxon>Caenorhabditis</taxon>
    </lineage>
</organism>
<dbReference type="OrthoDB" id="5805314at2759"/>
<evidence type="ECO:0000313" key="2">
    <source>
        <dbReference type="EMBL" id="CAB04529.3"/>
    </source>
</evidence>
<dbReference type="PaxDb" id="6239-F59A1.12"/>